<dbReference type="GO" id="GO:0006777">
    <property type="term" value="P:Mo-molybdopterin cofactor biosynthetic process"/>
    <property type="evidence" value="ECO:0007669"/>
    <property type="project" value="UniProtKB-KW"/>
</dbReference>
<dbReference type="InterPro" id="IPR012245">
    <property type="entry name" value="MoaB"/>
</dbReference>
<comment type="similarity">
    <text evidence="1">Belongs to the MoaB/Mog family.</text>
</comment>
<dbReference type="InterPro" id="IPR008284">
    <property type="entry name" value="MoCF_biosynth_CS"/>
</dbReference>
<accession>T1AMN9</accession>
<dbReference type="SUPFAM" id="SSF53218">
    <property type="entry name" value="Molybdenum cofactor biosynthesis proteins"/>
    <property type="match status" value="1"/>
</dbReference>
<dbReference type="Gene3D" id="3.40.980.10">
    <property type="entry name" value="MoaB/Mog-like domain"/>
    <property type="match status" value="1"/>
</dbReference>
<dbReference type="InterPro" id="IPR036425">
    <property type="entry name" value="MoaB/Mog-like_dom_sf"/>
</dbReference>
<reference evidence="4" key="2">
    <citation type="journal article" date="2014" name="ISME J.">
        <title>Microbial stratification in low pH oxic and suboxic macroscopic growths along an acid mine drainage.</title>
        <authorList>
            <person name="Mendez-Garcia C."/>
            <person name="Mesa V."/>
            <person name="Sprenger R.R."/>
            <person name="Richter M."/>
            <person name="Diez M.S."/>
            <person name="Solano J."/>
            <person name="Bargiela R."/>
            <person name="Golyshina O.V."/>
            <person name="Manteca A."/>
            <person name="Ramos J.L."/>
            <person name="Gallego J.R."/>
            <person name="Llorente I."/>
            <person name="Martins Dos Santos V.A."/>
            <person name="Jensen O.N."/>
            <person name="Pelaez A.I."/>
            <person name="Sanchez J."/>
            <person name="Ferrer M."/>
        </authorList>
    </citation>
    <scope>NUCLEOTIDE SEQUENCE</scope>
</reference>
<dbReference type="InterPro" id="IPR001453">
    <property type="entry name" value="MoaB/Mog_dom"/>
</dbReference>
<protein>
    <submittedName>
        <fullName evidence="4">Molybdopterin binding domain protein</fullName>
    </submittedName>
</protein>
<dbReference type="GO" id="GO:0005829">
    <property type="term" value="C:cytosol"/>
    <property type="evidence" value="ECO:0007669"/>
    <property type="project" value="TreeGrafter"/>
</dbReference>
<dbReference type="Pfam" id="PF00994">
    <property type="entry name" value="MoCF_biosynth"/>
    <property type="match status" value="1"/>
</dbReference>
<keyword evidence="2" id="KW-0501">Molybdenum cofactor biosynthesis</keyword>
<feature type="non-terminal residue" evidence="4">
    <location>
        <position position="98"/>
    </location>
</feature>
<feature type="domain" description="MoaB/Mog" evidence="3">
    <location>
        <begin position="15"/>
        <end position="97"/>
    </location>
</feature>
<name>T1AMN9_9ZZZZ</name>
<comment type="caution">
    <text evidence="4">The sequence shown here is derived from an EMBL/GenBank/DDBJ whole genome shotgun (WGS) entry which is preliminary data.</text>
</comment>
<dbReference type="PANTHER" id="PTHR43232">
    <property type="entry name" value="MOLYBDENUM COFACTOR BIOSYNTHESIS PROTEIN B"/>
    <property type="match status" value="1"/>
</dbReference>
<dbReference type="PROSITE" id="PS01078">
    <property type="entry name" value="MOCF_BIOSYNTHESIS_1"/>
    <property type="match status" value="1"/>
</dbReference>
<evidence type="ECO:0000256" key="2">
    <source>
        <dbReference type="ARBA" id="ARBA00023150"/>
    </source>
</evidence>
<dbReference type="EMBL" id="AUZY01005668">
    <property type="protein sequence ID" value="EQD57743.1"/>
    <property type="molecule type" value="Genomic_DNA"/>
</dbReference>
<evidence type="ECO:0000256" key="1">
    <source>
        <dbReference type="ARBA" id="ARBA00006112"/>
    </source>
</evidence>
<evidence type="ECO:0000259" key="3">
    <source>
        <dbReference type="Pfam" id="PF00994"/>
    </source>
</evidence>
<reference evidence="4" key="1">
    <citation type="submission" date="2013-08" db="EMBL/GenBank/DDBJ databases">
        <authorList>
            <person name="Mendez C."/>
            <person name="Richter M."/>
            <person name="Ferrer M."/>
            <person name="Sanchez J."/>
        </authorList>
    </citation>
    <scope>NUCLEOTIDE SEQUENCE</scope>
</reference>
<evidence type="ECO:0000313" key="4">
    <source>
        <dbReference type="EMBL" id="EQD57743.1"/>
    </source>
</evidence>
<dbReference type="PANTHER" id="PTHR43232:SF2">
    <property type="entry name" value="MOLYBDENUM COFACTOR BIOSYNTHESIS PROTEIN B"/>
    <property type="match status" value="1"/>
</dbReference>
<gene>
    <name evidence="4" type="ORF">B1B_08658</name>
</gene>
<dbReference type="AlphaFoldDB" id="T1AMN9"/>
<organism evidence="4">
    <name type="scientific">mine drainage metagenome</name>
    <dbReference type="NCBI Taxonomy" id="410659"/>
    <lineage>
        <taxon>unclassified sequences</taxon>
        <taxon>metagenomes</taxon>
        <taxon>ecological metagenomes</taxon>
    </lineage>
</organism>
<sequence length="98" mass="10817">MHEHTSKGDKARFSILTCSNTRVQENDESGAILHRILKDSGYGDVEMRIVKDDSVAIVEAVKSMTDKCDILLITGGTGITQYDVTIEAVRTISQKEMT</sequence>
<proteinExistence type="inferred from homology"/>